<keyword evidence="4 7" id="KW-1133">Transmembrane helix</keyword>
<evidence type="ECO:0000256" key="2">
    <source>
        <dbReference type="ARBA" id="ARBA00022448"/>
    </source>
</evidence>
<dbReference type="SUPFAM" id="SSF103473">
    <property type="entry name" value="MFS general substrate transporter"/>
    <property type="match status" value="1"/>
</dbReference>
<feature type="transmembrane region" description="Helical" evidence="7">
    <location>
        <begin position="215"/>
        <end position="233"/>
    </location>
</feature>
<organism evidence="9 10">
    <name type="scientific">Streptomyces cacaoi</name>
    <dbReference type="NCBI Taxonomy" id="1898"/>
    <lineage>
        <taxon>Bacteria</taxon>
        <taxon>Bacillati</taxon>
        <taxon>Actinomycetota</taxon>
        <taxon>Actinomycetes</taxon>
        <taxon>Kitasatosporales</taxon>
        <taxon>Streptomycetaceae</taxon>
        <taxon>Streptomyces</taxon>
    </lineage>
</organism>
<evidence type="ECO:0000256" key="4">
    <source>
        <dbReference type="ARBA" id="ARBA00022989"/>
    </source>
</evidence>
<proteinExistence type="predicted"/>
<dbReference type="PROSITE" id="PS50850">
    <property type="entry name" value="MFS"/>
    <property type="match status" value="1"/>
</dbReference>
<dbReference type="RefSeq" id="WP_086815171.1">
    <property type="nucleotide sequence ID" value="NZ_BJMM01000047.1"/>
</dbReference>
<feature type="domain" description="Major facilitator superfamily (MFS) profile" evidence="8">
    <location>
        <begin position="28"/>
        <end position="477"/>
    </location>
</feature>
<keyword evidence="2" id="KW-0813">Transport</keyword>
<dbReference type="Proteomes" id="UP000319210">
    <property type="component" value="Unassembled WGS sequence"/>
</dbReference>
<evidence type="ECO:0000256" key="7">
    <source>
        <dbReference type="SAM" id="Phobius"/>
    </source>
</evidence>
<dbReference type="AlphaFoldDB" id="A0A4Y3R7D0"/>
<feature type="transmembrane region" description="Helical" evidence="7">
    <location>
        <begin position="25"/>
        <end position="43"/>
    </location>
</feature>
<keyword evidence="10" id="KW-1185">Reference proteome</keyword>
<keyword evidence="6" id="KW-0046">Antibiotic resistance</keyword>
<feature type="transmembrane region" description="Helical" evidence="7">
    <location>
        <begin position="316"/>
        <end position="336"/>
    </location>
</feature>
<accession>A0A4Y3R7D0</accession>
<dbReference type="InterPro" id="IPR036259">
    <property type="entry name" value="MFS_trans_sf"/>
</dbReference>
<dbReference type="Pfam" id="PF07690">
    <property type="entry name" value="MFS_1"/>
    <property type="match status" value="1"/>
</dbReference>
<keyword evidence="5 7" id="KW-0472">Membrane</keyword>
<dbReference type="Gene3D" id="1.20.1250.20">
    <property type="entry name" value="MFS general substrate transporter like domains"/>
    <property type="match status" value="1"/>
</dbReference>
<dbReference type="PANTHER" id="PTHR42718:SF9">
    <property type="entry name" value="MAJOR FACILITATOR SUPERFAMILY MULTIDRUG TRANSPORTER MFSC"/>
    <property type="match status" value="1"/>
</dbReference>
<evidence type="ECO:0000313" key="9">
    <source>
        <dbReference type="EMBL" id="GEB53279.1"/>
    </source>
</evidence>
<evidence type="ECO:0000256" key="3">
    <source>
        <dbReference type="ARBA" id="ARBA00022692"/>
    </source>
</evidence>
<sequence>MSLPVAPADAPAPADGPQRSSLRGAYGAVGFMAFVELISGIHQGFLPPLLPELGSLHGTSAGAVGWVVSMQLLSAAVAVPVLTKLGDMYGHRRLLRIAVAVTLAGAVLIALAPSMPVVLAGRFLMGPLSAWLPLEIAIVHDRIRGEGARRAIGLLIGCMLAGFALGSVLGGWVQGLTGDVRLTLLLPAVLTLACLVVTFRLIPESVVRAARRLDGPGFVGLAAGLLLLQFPLSQVATVGWGATRVWLPLLLAALVLGVWGWWELRTPEPAIDLRALASLRIWPVILASMMYAIALFGSQSPNSTFLGTESSHGYGFGLSASGIAWATLPQTLTAVVGAQLHTRIARRLGLRGSVALGAVVLALGYGAVVVHDSDLTFFVLAIAVGGFGNGLLSGGLPSLVAENAPEDQTGIAAGLYNTVRTLAGGLAGGVFAVVLGNMVLAGTDIPAATAYHLVWGCCAAAGVVAALLALFVARGGTTVEEKKH</sequence>
<dbReference type="OrthoDB" id="4484751at2"/>
<comment type="subcellular location">
    <subcellularLocation>
        <location evidence="1">Cell membrane</location>
        <topology evidence="1">Multi-pass membrane protein</topology>
    </subcellularLocation>
</comment>
<comment type="caution">
    <text evidence="9">The sequence shown here is derived from an EMBL/GenBank/DDBJ whole genome shotgun (WGS) entry which is preliminary data.</text>
</comment>
<feature type="transmembrane region" description="Helical" evidence="7">
    <location>
        <begin position="421"/>
        <end position="441"/>
    </location>
</feature>
<dbReference type="GO" id="GO:0005886">
    <property type="term" value="C:plasma membrane"/>
    <property type="evidence" value="ECO:0007669"/>
    <property type="project" value="UniProtKB-SubCell"/>
</dbReference>
<evidence type="ECO:0000256" key="1">
    <source>
        <dbReference type="ARBA" id="ARBA00004651"/>
    </source>
</evidence>
<dbReference type="PANTHER" id="PTHR42718">
    <property type="entry name" value="MAJOR FACILITATOR SUPERFAMILY MULTIDRUG TRANSPORTER MFSC"/>
    <property type="match status" value="1"/>
</dbReference>
<dbReference type="InterPro" id="IPR011701">
    <property type="entry name" value="MFS"/>
</dbReference>
<dbReference type="GO" id="GO:0046677">
    <property type="term" value="P:response to antibiotic"/>
    <property type="evidence" value="ECO:0007669"/>
    <property type="project" value="UniProtKB-KW"/>
</dbReference>
<evidence type="ECO:0000313" key="10">
    <source>
        <dbReference type="Proteomes" id="UP000319210"/>
    </source>
</evidence>
<feature type="transmembrane region" description="Helical" evidence="7">
    <location>
        <begin position="245"/>
        <end position="264"/>
    </location>
</feature>
<evidence type="ECO:0000256" key="5">
    <source>
        <dbReference type="ARBA" id="ARBA00023136"/>
    </source>
</evidence>
<feature type="transmembrane region" description="Helical" evidence="7">
    <location>
        <begin position="184"/>
        <end position="203"/>
    </location>
</feature>
<feature type="transmembrane region" description="Helical" evidence="7">
    <location>
        <begin position="348"/>
        <end position="369"/>
    </location>
</feature>
<evidence type="ECO:0000259" key="8">
    <source>
        <dbReference type="PROSITE" id="PS50850"/>
    </source>
</evidence>
<feature type="transmembrane region" description="Helical" evidence="7">
    <location>
        <begin position="119"/>
        <end position="139"/>
    </location>
</feature>
<feature type="transmembrane region" description="Helical" evidence="7">
    <location>
        <begin position="375"/>
        <end position="400"/>
    </location>
</feature>
<reference evidence="9 10" key="1">
    <citation type="submission" date="2019-06" db="EMBL/GenBank/DDBJ databases">
        <title>Whole genome shotgun sequence of Streptomyces cacaoi subsp. cacaoi NBRC 12748.</title>
        <authorList>
            <person name="Hosoyama A."/>
            <person name="Uohara A."/>
            <person name="Ohji S."/>
            <person name="Ichikawa N."/>
        </authorList>
    </citation>
    <scope>NUCLEOTIDE SEQUENCE [LARGE SCALE GENOMIC DNA]</scope>
    <source>
        <strain evidence="9 10">NBRC 12748</strain>
    </source>
</reference>
<dbReference type="EMBL" id="BJMM01000047">
    <property type="protein sequence ID" value="GEB53279.1"/>
    <property type="molecule type" value="Genomic_DNA"/>
</dbReference>
<feature type="transmembrane region" description="Helical" evidence="7">
    <location>
        <begin position="453"/>
        <end position="473"/>
    </location>
</feature>
<keyword evidence="3 7" id="KW-0812">Transmembrane</keyword>
<evidence type="ECO:0000256" key="6">
    <source>
        <dbReference type="ARBA" id="ARBA00023251"/>
    </source>
</evidence>
<feature type="transmembrane region" description="Helical" evidence="7">
    <location>
        <begin position="151"/>
        <end position="172"/>
    </location>
</feature>
<protein>
    <submittedName>
        <fullName evidence="9">MFS transporter</fullName>
    </submittedName>
</protein>
<feature type="transmembrane region" description="Helical" evidence="7">
    <location>
        <begin position="276"/>
        <end position="296"/>
    </location>
</feature>
<name>A0A4Y3R7D0_STRCI</name>
<gene>
    <name evidence="9" type="ORF">SCA03_58300</name>
</gene>
<feature type="transmembrane region" description="Helical" evidence="7">
    <location>
        <begin position="63"/>
        <end position="82"/>
    </location>
</feature>
<dbReference type="GO" id="GO:0022857">
    <property type="term" value="F:transmembrane transporter activity"/>
    <property type="evidence" value="ECO:0007669"/>
    <property type="project" value="InterPro"/>
</dbReference>
<dbReference type="InterPro" id="IPR020846">
    <property type="entry name" value="MFS_dom"/>
</dbReference>
<feature type="transmembrane region" description="Helical" evidence="7">
    <location>
        <begin position="94"/>
        <end position="113"/>
    </location>
</feature>